<reference evidence="3" key="1">
    <citation type="journal article" date="2017" name="Nat. Microbiol.">
        <title>Global analysis of biosynthetic gene clusters reveals vast potential of secondary metabolite production in Penicillium species.</title>
        <authorList>
            <person name="Nielsen J.C."/>
            <person name="Grijseels S."/>
            <person name="Prigent S."/>
            <person name="Ji B."/>
            <person name="Dainat J."/>
            <person name="Nielsen K.F."/>
            <person name="Frisvad J.C."/>
            <person name="Workman M."/>
            <person name="Nielsen J."/>
        </authorList>
    </citation>
    <scope>NUCLEOTIDE SEQUENCE [LARGE SCALE GENOMIC DNA]</scope>
    <source>
        <strain evidence="3">IBT 13039</strain>
    </source>
</reference>
<dbReference type="EMBL" id="MOOB01000017">
    <property type="protein sequence ID" value="OQE88278.1"/>
    <property type="molecule type" value="Genomic_DNA"/>
</dbReference>
<evidence type="ECO:0000313" key="2">
    <source>
        <dbReference type="EMBL" id="OQE88278.1"/>
    </source>
</evidence>
<name>A0A1V6YLU1_PENNA</name>
<evidence type="ECO:0000313" key="3">
    <source>
        <dbReference type="Proteomes" id="UP000191691"/>
    </source>
</evidence>
<feature type="compositionally biased region" description="Polar residues" evidence="1">
    <location>
        <begin position="66"/>
        <end position="81"/>
    </location>
</feature>
<comment type="caution">
    <text evidence="2">The sequence shown here is derived from an EMBL/GenBank/DDBJ whole genome shotgun (WGS) entry which is preliminary data.</text>
</comment>
<accession>A0A1V6YLU1</accession>
<dbReference type="AlphaFoldDB" id="A0A1V6YLU1"/>
<gene>
    <name evidence="2" type="ORF">PENNAL_c0017G09916</name>
</gene>
<feature type="compositionally biased region" description="Basic and acidic residues" evidence="1">
    <location>
        <begin position="89"/>
        <end position="98"/>
    </location>
</feature>
<protein>
    <submittedName>
        <fullName evidence="2">Uncharacterized protein</fullName>
    </submittedName>
</protein>
<organism evidence="2 3">
    <name type="scientific">Penicillium nalgiovense</name>
    <dbReference type="NCBI Taxonomy" id="60175"/>
    <lineage>
        <taxon>Eukaryota</taxon>
        <taxon>Fungi</taxon>
        <taxon>Dikarya</taxon>
        <taxon>Ascomycota</taxon>
        <taxon>Pezizomycotina</taxon>
        <taxon>Eurotiomycetes</taxon>
        <taxon>Eurotiomycetidae</taxon>
        <taxon>Eurotiales</taxon>
        <taxon>Aspergillaceae</taxon>
        <taxon>Penicillium</taxon>
    </lineage>
</organism>
<sequence length="98" mass="10761">MPPLRRRSGAASTMDVKKRTAPATQAHYHLRATKQRQEKEPELINHTEDADMGDVPEVHAGPEPSKQAQGDPTLPQKSNIGGQCLDRIPPTHEPPKPS</sequence>
<feature type="compositionally biased region" description="Basic and acidic residues" evidence="1">
    <location>
        <begin position="35"/>
        <end position="49"/>
    </location>
</feature>
<evidence type="ECO:0000256" key="1">
    <source>
        <dbReference type="SAM" id="MobiDB-lite"/>
    </source>
</evidence>
<keyword evidence="3" id="KW-1185">Reference proteome</keyword>
<dbReference type="Proteomes" id="UP000191691">
    <property type="component" value="Unassembled WGS sequence"/>
</dbReference>
<feature type="region of interest" description="Disordered" evidence="1">
    <location>
        <begin position="1"/>
        <end position="98"/>
    </location>
</feature>
<proteinExistence type="predicted"/>